<dbReference type="SUPFAM" id="SSF53756">
    <property type="entry name" value="UDP-Glycosyltransferase/glycogen phosphorylase"/>
    <property type="match status" value="1"/>
</dbReference>
<dbReference type="GO" id="GO:0009103">
    <property type="term" value="P:lipopolysaccharide biosynthetic process"/>
    <property type="evidence" value="ECO:0007669"/>
    <property type="project" value="TreeGrafter"/>
</dbReference>
<keyword evidence="1 3" id="KW-0808">Transferase</keyword>
<dbReference type="EMBL" id="RCCB01000017">
    <property type="protein sequence ID" value="RLJ22951.1"/>
    <property type="molecule type" value="Genomic_DNA"/>
</dbReference>
<name>A0A497TUX3_9FLAO</name>
<dbReference type="PANTHER" id="PTHR46401">
    <property type="entry name" value="GLYCOSYLTRANSFERASE WBBK-RELATED"/>
    <property type="match status" value="1"/>
</dbReference>
<evidence type="ECO:0000256" key="1">
    <source>
        <dbReference type="ARBA" id="ARBA00022679"/>
    </source>
</evidence>
<reference evidence="2 4" key="1">
    <citation type="submission" date="2017-12" db="EMBL/GenBank/DDBJ databases">
        <title>Genomic Encyclopedia of Type Strains, Phase III (KMG-III): the genomes of soil and plant-associated and newly described type strains.</title>
        <authorList>
            <person name="Whitman W."/>
        </authorList>
    </citation>
    <scope>NUCLEOTIDE SEQUENCE [LARGE SCALE GENOMIC DNA]</scope>
    <source>
        <strain evidence="2 4">IP-10</strain>
    </source>
</reference>
<evidence type="ECO:0000313" key="5">
    <source>
        <dbReference type="Proteomes" id="UP000275027"/>
    </source>
</evidence>
<keyword evidence="4" id="KW-1185">Reference proteome</keyword>
<dbReference type="Proteomes" id="UP000275027">
    <property type="component" value="Unassembled WGS sequence"/>
</dbReference>
<dbReference type="EMBL" id="PJND01000013">
    <property type="protein sequence ID" value="PKW20010.1"/>
    <property type="molecule type" value="Genomic_DNA"/>
</dbReference>
<sequence>MDKQKLLIIGMVFPEPNSSAAGRRMLQLIQLFKEAAYDITFASPAQDSEHEFNLGLLAIQKTKISLNDESFDTFVQNLKPDIVLFDRFVIEEQFGWRVSKYCPEAIKILDTEDLHFLRLARQDAFKKKKEFTISDLFSDTAKREIASILRCDISLIISDFEMKLLVDEFKIDSSLLFYLPIFADSNLDFVPLEERKDFVFIGNFLHGPNWDAVQYLKSAVWPLIHKRLPDAKMLIYGAYPSQKVLELNQPKSNFHIMARAESAAEVIKKAKIMLAPLRFGAGIKGKLIEAMEYGTPSVTTSIGAEGMQMNGLWNGFIVDDPADFAHHAIELYKDENLWRNAQKNGVQLLENKFAENLYKESFIAMVLDLKDNLTMHRNKNFIGQILQYHTIRSTEYMSRWIEAKNKKIPS</sequence>
<dbReference type="Pfam" id="PF13692">
    <property type="entry name" value="Glyco_trans_1_4"/>
    <property type="match status" value="1"/>
</dbReference>
<dbReference type="Proteomes" id="UP000233767">
    <property type="component" value="Unassembled WGS sequence"/>
</dbReference>
<dbReference type="GO" id="GO:0016757">
    <property type="term" value="F:glycosyltransferase activity"/>
    <property type="evidence" value="ECO:0007669"/>
    <property type="project" value="TreeGrafter"/>
</dbReference>
<protein>
    <submittedName>
        <fullName evidence="3">Glycosyltransferase involved in cell wall biosynthesis</fullName>
    </submittedName>
</protein>
<dbReference type="RefSeq" id="WP_101473068.1">
    <property type="nucleotide sequence ID" value="NZ_PJND01000013.1"/>
</dbReference>
<gene>
    <name evidence="2" type="ORF">B0G92_3359</name>
    <name evidence="3" type="ORF">CLV50_3317</name>
</gene>
<dbReference type="PANTHER" id="PTHR46401:SF2">
    <property type="entry name" value="GLYCOSYLTRANSFERASE WBBK-RELATED"/>
    <property type="match status" value="1"/>
</dbReference>
<dbReference type="AlphaFoldDB" id="A0A497TUX3"/>
<evidence type="ECO:0000313" key="4">
    <source>
        <dbReference type="Proteomes" id="UP000233767"/>
    </source>
</evidence>
<accession>A0A497TUX3</accession>
<proteinExistence type="predicted"/>
<dbReference type="Gene3D" id="3.40.50.2000">
    <property type="entry name" value="Glycogen Phosphorylase B"/>
    <property type="match status" value="1"/>
</dbReference>
<reference evidence="3 5" key="2">
    <citation type="submission" date="2018-10" db="EMBL/GenBank/DDBJ databases">
        <title>Genomic Encyclopedia of Archaeal and Bacterial Type Strains, Phase II (KMG-II): from individual species to whole genera.</title>
        <authorList>
            <person name="Goeker M."/>
        </authorList>
    </citation>
    <scope>NUCLEOTIDE SEQUENCE [LARGE SCALE GENOMIC DNA]</scope>
    <source>
        <strain evidence="3 5">DSM 21886</strain>
    </source>
</reference>
<comment type="caution">
    <text evidence="3">The sequence shown here is derived from an EMBL/GenBank/DDBJ whole genome shotgun (WGS) entry which is preliminary data.</text>
</comment>
<evidence type="ECO:0000313" key="3">
    <source>
        <dbReference type="EMBL" id="RLJ22951.1"/>
    </source>
</evidence>
<dbReference type="CDD" id="cd03801">
    <property type="entry name" value="GT4_PimA-like"/>
    <property type="match status" value="1"/>
</dbReference>
<organism evidence="3 5">
    <name type="scientific">Flavobacterium lindanitolerans</name>
    <dbReference type="NCBI Taxonomy" id="428988"/>
    <lineage>
        <taxon>Bacteria</taxon>
        <taxon>Pseudomonadati</taxon>
        <taxon>Bacteroidota</taxon>
        <taxon>Flavobacteriia</taxon>
        <taxon>Flavobacteriales</taxon>
        <taxon>Flavobacteriaceae</taxon>
        <taxon>Flavobacterium</taxon>
    </lineage>
</organism>
<evidence type="ECO:0000313" key="2">
    <source>
        <dbReference type="EMBL" id="PKW20010.1"/>
    </source>
</evidence>